<dbReference type="GeneID" id="37172223"/>
<feature type="transmembrane region" description="Helical" evidence="1">
    <location>
        <begin position="105"/>
        <end position="124"/>
    </location>
</feature>
<organism evidence="3 4">
    <name type="scientific">Aspergillus japonicus CBS 114.51</name>
    <dbReference type="NCBI Taxonomy" id="1448312"/>
    <lineage>
        <taxon>Eukaryota</taxon>
        <taxon>Fungi</taxon>
        <taxon>Dikarya</taxon>
        <taxon>Ascomycota</taxon>
        <taxon>Pezizomycotina</taxon>
        <taxon>Eurotiomycetes</taxon>
        <taxon>Eurotiomycetidae</taxon>
        <taxon>Eurotiales</taxon>
        <taxon>Aspergillaceae</taxon>
        <taxon>Aspergillus</taxon>
        <taxon>Aspergillus subgen. Circumdati</taxon>
    </lineage>
</organism>
<dbReference type="InterPro" id="IPR056119">
    <property type="entry name" value="DUF7702"/>
</dbReference>
<dbReference type="OrthoDB" id="2560628at2759"/>
<feature type="domain" description="DUF7702" evidence="2">
    <location>
        <begin position="4"/>
        <end position="240"/>
    </location>
</feature>
<feature type="transmembrane region" description="Helical" evidence="1">
    <location>
        <begin position="70"/>
        <end position="93"/>
    </location>
</feature>
<dbReference type="PANTHER" id="PTHR42109:SF2">
    <property type="entry name" value="INTEGRAL MEMBRANE PROTEIN"/>
    <property type="match status" value="1"/>
</dbReference>
<evidence type="ECO:0000259" key="2">
    <source>
        <dbReference type="Pfam" id="PF24800"/>
    </source>
</evidence>
<dbReference type="Proteomes" id="UP000249497">
    <property type="component" value="Unassembled WGS sequence"/>
</dbReference>
<dbReference type="PANTHER" id="PTHR42109">
    <property type="entry name" value="UNPLACED GENOMIC SCAFFOLD UM_SCAF_CONTIG_1.265, WHOLE GENOME SHOTGUN SEQUENCE"/>
    <property type="match status" value="1"/>
</dbReference>
<dbReference type="AlphaFoldDB" id="A0A8T8WL62"/>
<dbReference type="Pfam" id="PF24800">
    <property type="entry name" value="DUF7702"/>
    <property type="match status" value="1"/>
</dbReference>
<feature type="transmembrane region" description="Helical" evidence="1">
    <location>
        <begin position="41"/>
        <end position="64"/>
    </location>
</feature>
<accession>A0A8T8WL62</accession>
<feature type="transmembrane region" description="Helical" evidence="1">
    <location>
        <begin position="171"/>
        <end position="193"/>
    </location>
</feature>
<keyword evidence="4" id="KW-1185">Reference proteome</keyword>
<evidence type="ECO:0000313" key="3">
    <source>
        <dbReference type="EMBL" id="RAH76506.1"/>
    </source>
</evidence>
<dbReference type="RefSeq" id="XP_025522400.1">
    <property type="nucleotide sequence ID" value="XM_025668531.1"/>
</dbReference>
<evidence type="ECO:0000313" key="4">
    <source>
        <dbReference type="Proteomes" id="UP000249497"/>
    </source>
</evidence>
<sequence length="268" mass="29186">MAKVTYSDGISILQLIVFPFLLACSIYIWKRTGWRAGGPTWRFAVILSVLRVVGSICTLAQLSFTSTNLRTAATVCNLIGIAPQSLMYMGLLRQIDVEYRIPPKPLQFLSLVSLIALIIAIVGVDKTEKSGNINALLKAAMIIFLIVFAAILAATAWLFKETQGTLQRFQKKLFIGIALSAPFYTVRLIYAAIADLGHYEIFQSSLSGNPSASSLTLSLCMSVLEEMIALAIAVALGWSAMLERDFVIPGAAVSGDFEQEQEPKAEDV</sequence>
<gene>
    <name evidence="3" type="ORF">BO86DRAFT_325545</name>
</gene>
<evidence type="ECO:0000256" key="1">
    <source>
        <dbReference type="SAM" id="Phobius"/>
    </source>
</evidence>
<dbReference type="PROSITE" id="PS51257">
    <property type="entry name" value="PROKAR_LIPOPROTEIN"/>
    <property type="match status" value="1"/>
</dbReference>
<keyword evidence="1" id="KW-0812">Transmembrane</keyword>
<proteinExistence type="predicted"/>
<feature type="transmembrane region" description="Helical" evidence="1">
    <location>
        <begin position="213"/>
        <end position="238"/>
    </location>
</feature>
<feature type="transmembrane region" description="Helical" evidence="1">
    <location>
        <begin position="12"/>
        <end position="29"/>
    </location>
</feature>
<protein>
    <recommendedName>
        <fullName evidence="2">DUF7702 domain-containing protein</fullName>
    </recommendedName>
</protein>
<reference evidence="3 4" key="1">
    <citation type="submission" date="2018-02" db="EMBL/GenBank/DDBJ databases">
        <title>The genomes of Aspergillus section Nigri reveals drivers in fungal speciation.</title>
        <authorList>
            <consortium name="DOE Joint Genome Institute"/>
            <person name="Vesth T.C."/>
            <person name="Nybo J."/>
            <person name="Theobald S."/>
            <person name="Brandl J."/>
            <person name="Frisvad J.C."/>
            <person name="Nielsen K.F."/>
            <person name="Lyhne E.K."/>
            <person name="Kogle M.E."/>
            <person name="Kuo A."/>
            <person name="Riley R."/>
            <person name="Clum A."/>
            <person name="Nolan M."/>
            <person name="Lipzen A."/>
            <person name="Salamov A."/>
            <person name="Henrissat B."/>
            <person name="Wiebenga A."/>
            <person name="De vries R.P."/>
            <person name="Grigoriev I.V."/>
            <person name="Mortensen U.H."/>
            <person name="Andersen M.R."/>
            <person name="Baker S.E."/>
        </authorList>
    </citation>
    <scope>NUCLEOTIDE SEQUENCE [LARGE SCALE GENOMIC DNA]</scope>
    <source>
        <strain evidence="3 4">CBS 114.51</strain>
    </source>
</reference>
<keyword evidence="1" id="KW-1133">Transmembrane helix</keyword>
<dbReference type="EMBL" id="KZ824866">
    <property type="protein sequence ID" value="RAH76506.1"/>
    <property type="molecule type" value="Genomic_DNA"/>
</dbReference>
<name>A0A8T8WL62_ASPJA</name>
<keyword evidence="1" id="KW-0472">Membrane</keyword>
<feature type="transmembrane region" description="Helical" evidence="1">
    <location>
        <begin position="136"/>
        <end position="159"/>
    </location>
</feature>